<dbReference type="GO" id="GO:0003724">
    <property type="term" value="F:RNA helicase activity"/>
    <property type="evidence" value="ECO:0007669"/>
    <property type="project" value="TreeGrafter"/>
</dbReference>
<name>D2TKK3_CITRI</name>
<dbReference type="InterPro" id="IPR050547">
    <property type="entry name" value="DEAD_box_RNA_helicases"/>
</dbReference>
<dbReference type="InterPro" id="IPR006483">
    <property type="entry name" value="CRISPR-assoc_Cas3_HD"/>
</dbReference>
<evidence type="ECO:0000256" key="7">
    <source>
        <dbReference type="ARBA" id="ARBA00022806"/>
    </source>
</evidence>
<evidence type="ECO:0000256" key="8">
    <source>
        <dbReference type="ARBA" id="ARBA00022840"/>
    </source>
</evidence>
<dbReference type="Gene3D" id="3.40.50.300">
    <property type="entry name" value="P-loop containing nucleotide triphosphate hydrolases"/>
    <property type="match status" value="2"/>
</dbReference>
<dbReference type="KEGG" id="cro:ROD_30451"/>
<dbReference type="CDD" id="cd09641">
    <property type="entry name" value="Cas3''_I"/>
    <property type="match status" value="1"/>
</dbReference>
<dbReference type="GO" id="GO:0016787">
    <property type="term" value="F:hydrolase activity"/>
    <property type="evidence" value="ECO:0007669"/>
    <property type="project" value="UniProtKB-KW"/>
</dbReference>
<evidence type="ECO:0000256" key="9">
    <source>
        <dbReference type="ARBA" id="ARBA00023118"/>
    </source>
</evidence>
<dbReference type="GO" id="GO:0051607">
    <property type="term" value="P:defense response to virus"/>
    <property type="evidence" value="ECO:0007669"/>
    <property type="project" value="UniProtKB-KW"/>
</dbReference>
<dbReference type="Pfam" id="PF18019">
    <property type="entry name" value="Cas3_HD"/>
    <property type="match status" value="1"/>
</dbReference>
<protein>
    <submittedName>
        <fullName evidence="11">CRISPR-associated protein</fullName>
    </submittedName>
</protein>
<accession>D2TKK3</accession>
<organism evidence="11 12">
    <name type="scientific">Citrobacter rodentium (strain ICC168)</name>
    <name type="common">Citrobacter freundii biotype 4280</name>
    <dbReference type="NCBI Taxonomy" id="637910"/>
    <lineage>
        <taxon>Bacteria</taxon>
        <taxon>Pseudomonadati</taxon>
        <taxon>Pseudomonadota</taxon>
        <taxon>Gammaproteobacteria</taxon>
        <taxon>Enterobacterales</taxon>
        <taxon>Enterobacteriaceae</taxon>
        <taxon>Citrobacter</taxon>
    </lineage>
</organism>
<dbReference type="STRING" id="637910.ROD_30451"/>
<gene>
    <name evidence="11" type="ordered locus">ROD_30451</name>
</gene>
<dbReference type="InterPro" id="IPR006474">
    <property type="entry name" value="Helicase_Cas3_CRISPR-ass_core"/>
</dbReference>
<dbReference type="PANTHER" id="PTHR47963:SF9">
    <property type="entry name" value="CRISPR-ASSOCIATED ENDONUCLEASE_HELICASE CAS3"/>
    <property type="match status" value="1"/>
</dbReference>
<dbReference type="NCBIfam" id="TIGR01596">
    <property type="entry name" value="cas3_HD"/>
    <property type="match status" value="1"/>
</dbReference>
<reference evidence="11 12" key="1">
    <citation type="journal article" date="2010" name="J. Bacteriol.">
        <title>The Citrobacter rodentium genome sequence reveals convergent evolution with human pathogenic Escherichia coli.</title>
        <authorList>
            <person name="Petty N.K."/>
            <person name="Bulgin R."/>
            <person name="Crepin V.F."/>
            <person name="Cerdeno-Tarraga A.M."/>
            <person name="Schroeder G.N."/>
            <person name="Quail M.A."/>
            <person name="Lennard N."/>
            <person name="Corton C."/>
            <person name="Barron A."/>
            <person name="Clark L."/>
            <person name="Toribio A.L."/>
            <person name="Parkhill J."/>
            <person name="Dougan G."/>
            <person name="Frankel G."/>
            <person name="Thomson N.R."/>
        </authorList>
    </citation>
    <scope>NUCLEOTIDE SEQUENCE [LARGE SCALE GENOMIC DNA]</scope>
    <source>
        <strain evidence="11 12">ICC168</strain>
    </source>
</reference>
<dbReference type="eggNOG" id="COG1203">
    <property type="taxonomic scope" value="Bacteria"/>
</dbReference>
<evidence type="ECO:0000259" key="10">
    <source>
        <dbReference type="PROSITE" id="PS51643"/>
    </source>
</evidence>
<evidence type="ECO:0000256" key="5">
    <source>
        <dbReference type="ARBA" id="ARBA00022741"/>
    </source>
</evidence>
<dbReference type="AlphaFoldDB" id="D2TKK3"/>
<keyword evidence="6" id="KW-0378">Hydrolase</keyword>
<keyword evidence="9" id="KW-0051">Antiviral defense</keyword>
<dbReference type="PROSITE" id="PS51643">
    <property type="entry name" value="HD_CAS3"/>
    <property type="match status" value="1"/>
</dbReference>
<dbReference type="GO" id="GO:0046872">
    <property type="term" value="F:metal ion binding"/>
    <property type="evidence" value="ECO:0007669"/>
    <property type="project" value="UniProtKB-KW"/>
</dbReference>
<keyword evidence="8" id="KW-0067">ATP-binding</keyword>
<dbReference type="InterPro" id="IPR054712">
    <property type="entry name" value="Cas3-like_dom"/>
</dbReference>
<dbReference type="Gene3D" id="1.10.3210.30">
    <property type="match status" value="1"/>
</dbReference>
<sequence length="906" mass="101956">MKSQNFWPDSVIIRQYNFPSGREFVSIFNFWGKTRQGEKDGGDDYHLLCWHSLDVAAVGYWMVKNNIYGLADHFRRLGMTDIEQAAQFFAWLLCWHDTGKFASSFQQLYSHPDLNVPAGRRQNYEKISHTTLGYWLWNTWLSDCPELFPHSTLTPRKLKRVIAMWMPLTTGHHGRPPDGVQELDNFLPQDKEAAREFLASAKALFPQIVIPSCWDEDDGIALFQQLSWLISAAVVLADWSGSSTRFFPRIASKMPVETYWQQALEKAKAALAIFPPSSGVAPFSGVNTLFPFIRQPTPLQQKVLTLDIHDAGAQLFILEDVTGAGKTEAALILTHRLMAAGKAKGLFFGLPTMATANAMFDRLAQSWQALYQPGSRPSLVLAHSARGLMDRFNQSIWSADLIGAGEPDERQGCAAWFADSNKKALLAEVGVGTLDQAMMAVMPFKHNNLRLLGLSNKILLADEIHAYDAYMSRILESLIENQARNGNTTILLSATLSQQQRDRLVAAFARGRGSHIEAPLLGHGDYPWLTQVTGTGVVSRHVATRKEVERCVKVGWLYSEQSCIERIEQAASEGQCIAWIRNSVDDAIRVYRQLIARGVIAAENISLFHSRFAFYDRQRIETETLSRFGKSESTQRAGKVLICTQVIESSVDIDMDAMISDLAPVDLLIQRAGRLQRHIRDRNGQLKNSGQDERDAPELLVLAPEWDEAPQEDWFSCAMRNSAYVYPDHGRLWLTQRVLREQGAIRMPQSARLLIESVYGESVVMPVGFAETEQKQEGKYYCDRAFATQMLLNFAAGYSSENSHYLSETLSTRLAEESVTLWLAKIVDGVVMPYALSEHPWEMSVVRVRQSWWGKHKGEFELLEGEALQNWCAEHYQDKDFTYVIIVTDSAGCGYSANEGLIGKGD</sequence>
<evidence type="ECO:0000313" key="12">
    <source>
        <dbReference type="Proteomes" id="UP000001889"/>
    </source>
</evidence>
<evidence type="ECO:0000313" key="11">
    <source>
        <dbReference type="EMBL" id="CBG89775.1"/>
    </source>
</evidence>
<dbReference type="EMBL" id="FN543502">
    <property type="protein sequence ID" value="CBG89775.1"/>
    <property type="molecule type" value="Genomic_DNA"/>
</dbReference>
<keyword evidence="4" id="KW-0479">Metal-binding</keyword>
<dbReference type="InterPro" id="IPR038257">
    <property type="entry name" value="CRISPR-assoc_Cas3_HD_sf"/>
</dbReference>
<dbReference type="GO" id="GO:0004518">
    <property type="term" value="F:nuclease activity"/>
    <property type="evidence" value="ECO:0007669"/>
    <property type="project" value="UniProtKB-KW"/>
</dbReference>
<dbReference type="Pfam" id="PF22590">
    <property type="entry name" value="Cas3-like_C_2"/>
    <property type="match status" value="1"/>
</dbReference>
<dbReference type="Proteomes" id="UP000001889">
    <property type="component" value="Chromosome"/>
</dbReference>
<evidence type="ECO:0000256" key="4">
    <source>
        <dbReference type="ARBA" id="ARBA00022723"/>
    </source>
</evidence>
<dbReference type="SUPFAM" id="SSF52540">
    <property type="entry name" value="P-loop containing nucleoside triphosphate hydrolases"/>
    <property type="match status" value="1"/>
</dbReference>
<evidence type="ECO:0000256" key="1">
    <source>
        <dbReference type="ARBA" id="ARBA00006847"/>
    </source>
</evidence>
<keyword evidence="5" id="KW-0547">Nucleotide-binding</keyword>
<dbReference type="PANTHER" id="PTHR47963">
    <property type="entry name" value="DEAD-BOX ATP-DEPENDENT RNA HELICASE 47, MITOCHONDRIAL"/>
    <property type="match status" value="1"/>
</dbReference>
<proteinExistence type="inferred from homology"/>
<keyword evidence="12" id="KW-1185">Reference proteome</keyword>
<evidence type="ECO:0000256" key="3">
    <source>
        <dbReference type="ARBA" id="ARBA00022722"/>
    </source>
</evidence>
<comment type="similarity">
    <text evidence="2">In the central section; belongs to the CRISPR-associated helicase Cas3 family.</text>
</comment>
<keyword evidence="7" id="KW-0347">Helicase</keyword>
<comment type="similarity">
    <text evidence="1">In the N-terminal section; belongs to the CRISPR-associated nuclease Cas3-HD family.</text>
</comment>
<dbReference type="NCBIfam" id="TIGR01587">
    <property type="entry name" value="cas3_core"/>
    <property type="match status" value="1"/>
</dbReference>
<dbReference type="InterPro" id="IPR027417">
    <property type="entry name" value="P-loop_NTPase"/>
</dbReference>
<dbReference type="HOGENOM" id="CLU_013924_2_0_6"/>
<evidence type="ECO:0000256" key="2">
    <source>
        <dbReference type="ARBA" id="ARBA00009046"/>
    </source>
</evidence>
<dbReference type="GO" id="GO:0003723">
    <property type="term" value="F:RNA binding"/>
    <property type="evidence" value="ECO:0007669"/>
    <property type="project" value="TreeGrafter"/>
</dbReference>
<feature type="domain" description="HD Cas3-type" evidence="10">
    <location>
        <begin position="41"/>
        <end position="240"/>
    </location>
</feature>
<keyword evidence="3" id="KW-0540">Nuclease</keyword>
<evidence type="ECO:0000256" key="6">
    <source>
        <dbReference type="ARBA" id="ARBA00022801"/>
    </source>
</evidence>
<dbReference type="GO" id="GO:0005524">
    <property type="term" value="F:ATP binding"/>
    <property type="evidence" value="ECO:0007669"/>
    <property type="project" value="UniProtKB-KW"/>
</dbReference>